<accession>A0ABZ1D7K9</accession>
<keyword evidence="4" id="KW-0862">Zinc</keyword>
<evidence type="ECO:0000256" key="5">
    <source>
        <dbReference type="ARBA" id="ARBA00037026"/>
    </source>
</evidence>
<dbReference type="InterPro" id="IPR002466">
    <property type="entry name" value="A_deamin"/>
</dbReference>
<comment type="catalytic activity">
    <reaction evidence="11">
        <text>adenosine(37) in tRNA(Ala) + H2O + H(+) = inosine(37) in tRNA(Ala) + NH4(+)</text>
        <dbReference type="Rhea" id="RHEA:50968"/>
        <dbReference type="Rhea" id="RHEA-COMP:12855"/>
        <dbReference type="Rhea" id="RHEA-COMP:12856"/>
        <dbReference type="ChEBI" id="CHEBI:15377"/>
        <dbReference type="ChEBI" id="CHEBI:15378"/>
        <dbReference type="ChEBI" id="CHEBI:28938"/>
        <dbReference type="ChEBI" id="CHEBI:74411"/>
        <dbReference type="ChEBI" id="CHEBI:82852"/>
        <dbReference type="EC" id="3.5.4.34"/>
    </reaction>
</comment>
<evidence type="ECO:0000256" key="1">
    <source>
        <dbReference type="ARBA" id="ARBA00022694"/>
    </source>
</evidence>
<evidence type="ECO:0000256" key="3">
    <source>
        <dbReference type="ARBA" id="ARBA00022801"/>
    </source>
</evidence>
<evidence type="ECO:0000256" key="4">
    <source>
        <dbReference type="ARBA" id="ARBA00022833"/>
    </source>
</evidence>
<sequence>MSLSIYDEIVNSSHSIYASLPSHGQPVIRNNGVHEWTILATISLVVPCSPIHDVDIDNDNDKKNENEDKNEIIPISLGTGVKCLPYTKLSQYGDTLHDSHAEIIARRGFIRWLISQATLCVRMSNEPRAEEGEQRDIDNNEQRDREQEEVYVEFDHGSGSFHLKKGVQVYLYISMLPCGDASTVYTASHQSHEEALNWVESDASTSSTTSATSTLNSELEQVMRGRNGYKSISSLRTKPGRPDSIPSISMSCSDKIASWSVLGIQGGLLSNLFREPIYLDGIVIGGIEIPHQHQHQLDWKENVIREEVERALWRRLISIKDHLPTPYRLHRPSIVFSSIPFIHSKPTIQSTLPLDNKYEPSPSPLSISHLPFLPPSGKGVKGEIIFDGSILGHPWKKDSRIKEKGRSRICKISLLVEYERLLESFNKGGNANDIESTGKTSYYDHKHSSRSKSTYQLAKSILRGIPSPGGKLKGLETIDDLYSTVEPINHKSHSGGNDSLHLPSTPPFKGWLVSGKQFESFTSSSDLTKD</sequence>
<dbReference type="PANTHER" id="PTHR46516:SF1">
    <property type="entry name" value="TRNA-SPECIFIC ADENOSINE DEAMINASE 1"/>
    <property type="match status" value="1"/>
</dbReference>
<reference evidence="14 15" key="1">
    <citation type="submission" date="2024-01" db="EMBL/GenBank/DDBJ databases">
        <title>Comparative genomics of Cryptococcus and Kwoniella reveals pathogenesis evolution and contrasting modes of karyotype evolution via chromosome fusion or intercentromeric recombination.</title>
        <authorList>
            <person name="Coelho M.A."/>
            <person name="David-Palma M."/>
            <person name="Shea T."/>
            <person name="Bowers K."/>
            <person name="McGinley-Smith S."/>
            <person name="Mohammad A.W."/>
            <person name="Gnirke A."/>
            <person name="Yurkov A.M."/>
            <person name="Nowrousian M."/>
            <person name="Sun S."/>
            <person name="Cuomo C.A."/>
            <person name="Heitman J."/>
        </authorList>
    </citation>
    <scope>NUCLEOTIDE SEQUENCE [LARGE SCALE GENOMIC DNA]</scope>
    <source>
        <strain evidence="14">CBS 11374</strain>
    </source>
</reference>
<keyword evidence="15" id="KW-1185">Reference proteome</keyword>
<evidence type="ECO:0000256" key="6">
    <source>
        <dbReference type="ARBA" id="ARBA00037784"/>
    </source>
</evidence>
<dbReference type="Proteomes" id="UP001329825">
    <property type="component" value="Chromosome 10"/>
</dbReference>
<dbReference type="GeneID" id="87959150"/>
<evidence type="ECO:0000256" key="10">
    <source>
        <dbReference type="ARBA" id="ARBA00041760"/>
    </source>
</evidence>
<evidence type="ECO:0000259" key="13">
    <source>
        <dbReference type="PROSITE" id="PS50141"/>
    </source>
</evidence>
<proteinExistence type="inferred from homology"/>
<comment type="similarity">
    <text evidence="7">Belongs to the ADAT1 family.</text>
</comment>
<comment type="function">
    <text evidence="6">Specifically deaminates adenosine-37 to inosine in tRNA-Ala.</text>
</comment>
<keyword evidence="1" id="KW-0819">tRNA processing</keyword>
<dbReference type="Pfam" id="PF02137">
    <property type="entry name" value="A_deamin"/>
    <property type="match status" value="1"/>
</dbReference>
<gene>
    <name evidence="14" type="ORF">IL334_007020</name>
</gene>
<evidence type="ECO:0000256" key="8">
    <source>
        <dbReference type="ARBA" id="ARBA00038940"/>
    </source>
</evidence>
<dbReference type="EMBL" id="CP141890">
    <property type="protein sequence ID" value="WRT70027.1"/>
    <property type="molecule type" value="Genomic_DNA"/>
</dbReference>
<evidence type="ECO:0000256" key="9">
    <source>
        <dbReference type="ARBA" id="ARBA00040502"/>
    </source>
</evidence>
<comment type="cofactor">
    <cofactor evidence="5">
        <name>1D-myo-inositol hexakisphosphate</name>
        <dbReference type="ChEBI" id="CHEBI:58130"/>
    </cofactor>
</comment>
<feature type="region of interest" description="Disordered" evidence="12">
    <location>
        <begin position="125"/>
        <end position="144"/>
    </location>
</feature>
<evidence type="ECO:0000256" key="7">
    <source>
        <dbReference type="ARBA" id="ARBA00038326"/>
    </source>
</evidence>
<dbReference type="SMART" id="SM00552">
    <property type="entry name" value="ADEAMc"/>
    <property type="match status" value="1"/>
</dbReference>
<keyword evidence="3" id="KW-0378">Hydrolase</keyword>
<dbReference type="PROSITE" id="PS50141">
    <property type="entry name" value="A_DEAMIN_EDITASE"/>
    <property type="match status" value="1"/>
</dbReference>
<evidence type="ECO:0000256" key="2">
    <source>
        <dbReference type="ARBA" id="ARBA00022723"/>
    </source>
</evidence>
<dbReference type="RefSeq" id="XP_062794766.1">
    <property type="nucleotide sequence ID" value="XM_062938715.1"/>
</dbReference>
<organism evidence="14 15">
    <name type="scientific">Kwoniella shivajii</name>
    <dbReference type="NCBI Taxonomy" id="564305"/>
    <lineage>
        <taxon>Eukaryota</taxon>
        <taxon>Fungi</taxon>
        <taxon>Dikarya</taxon>
        <taxon>Basidiomycota</taxon>
        <taxon>Agaricomycotina</taxon>
        <taxon>Tremellomycetes</taxon>
        <taxon>Tremellales</taxon>
        <taxon>Cryptococcaceae</taxon>
        <taxon>Kwoniella</taxon>
    </lineage>
</organism>
<keyword evidence="2" id="KW-0479">Metal-binding</keyword>
<feature type="domain" description="A to I editase" evidence="13">
    <location>
        <begin position="76"/>
        <end position="463"/>
    </location>
</feature>
<evidence type="ECO:0000313" key="14">
    <source>
        <dbReference type="EMBL" id="WRT70027.1"/>
    </source>
</evidence>
<dbReference type="EC" id="3.5.4.34" evidence="8"/>
<protein>
    <recommendedName>
        <fullName evidence="9">tRNA-specific adenosine deaminase 1</fullName>
        <ecNumber evidence="8">3.5.4.34</ecNumber>
    </recommendedName>
    <alternativeName>
        <fullName evidence="10">tRNA-specific adenosine-37 deaminase</fullName>
    </alternativeName>
</protein>
<evidence type="ECO:0000313" key="15">
    <source>
        <dbReference type="Proteomes" id="UP001329825"/>
    </source>
</evidence>
<evidence type="ECO:0000256" key="11">
    <source>
        <dbReference type="ARBA" id="ARBA00047635"/>
    </source>
</evidence>
<name>A0ABZ1D7K9_9TREE</name>
<evidence type="ECO:0000256" key="12">
    <source>
        <dbReference type="SAM" id="MobiDB-lite"/>
    </source>
</evidence>
<dbReference type="PANTHER" id="PTHR46516">
    <property type="entry name" value="TRNA-SPECIFIC ADENOSINE DEAMINASE 1"/>
    <property type="match status" value="1"/>
</dbReference>